<comment type="subcellular location">
    <subcellularLocation>
        <location evidence="1">Membrane</location>
        <topology evidence="1">Lipid-anchor</topology>
        <topology evidence="1">GPI-anchor</topology>
    </subcellularLocation>
</comment>
<evidence type="ECO:0000256" key="3">
    <source>
        <dbReference type="ARBA" id="ARBA00022692"/>
    </source>
</evidence>
<name>A0A6A4IMS1_APOLU</name>
<evidence type="ECO:0000313" key="10">
    <source>
        <dbReference type="Proteomes" id="UP000466442"/>
    </source>
</evidence>
<gene>
    <name evidence="9" type="ORF">GE061_011488</name>
</gene>
<dbReference type="AlphaFoldDB" id="A0A6A4IMS1"/>
<keyword evidence="4" id="KW-0732">Signal</keyword>
<dbReference type="PANTHER" id="PTHR33562">
    <property type="entry name" value="ATILLA, ISOFORM B-RELATED-RELATED"/>
    <property type="match status" value="1"/>
</dbReference>
<evidence type="ECO:0000256" key="8">
    <source>
        <dbReference type="ARBA" id="ARBA00023288"/>
    </source>
</evidence>
<protein>
    <recommendedName>
        <fullName evidence="11">Protein sleepless</fullName>
    </recommendedName>
</protein>
<keyword evidence="7" id="KW-0325">Glycoprotein</keyword>
<organism evidence="9 10">
    <name type="scientific">Apolygus lucorum</name>
    <name type="common">Small green plant bug</name>
    <name type="synonym">Lygocoris lucorum</name>
    <dbReference type="NCBI Taxonomy" id="248454"/>
    <lineage>
        <taxon>Eukaryota</taxon>
        <taxon>Metazoa</taxon>
        <taxon>Ecdysozoa</taxon>
        <taxon>Arthropoda</taxon>
        <taxon>Hexapoda</taxon>
        <taxon>Insecta</taxon>
        <taxon>Pterygota</taxon>
        <taxon>Neoptera</taxon>
        <taxon>Paraneoptera</taxon>
        <taxon>Hemiptera</taxon>
        <taxon>Heteroptera</taxon>
        <taxon>Panheteroptera</taxon>
        <taxon>Cimicomorpha</taxon>
        <taxon>Miridae</taxon>
        <taxon>Mirini</taxon>
        <taxon>Apolygus</taxon>
    </lineage>
</organism>
<evidence type="ECO:0000256" key="1">
    <source>
        <dbReference type="ARBA" id="ARBA00004589"/>
    </source>
</evidence>
<keyword evidence="10" id="KW-1185">Reference proteome</keyword>
<dbReference type="GO" id="GO:0030431">
    <property type="term" value="P:sleep"/>
    <property type="evidence" value="ECO:0007669"/>
    <property type="project" value="InterPro"/>
</dbReference>
<comment type="caution">
    <text evidence="9">The sequence shown here is derived from an EMBL/GenBank/DDBJ whole genome shotgun (WGS) entry which is preliminary data.</text>
</comment>
<dbReference type="Proteomes" id="UP000466442">
    <property type="component" value="Unassembled WGS sequence"/>
</dbReference>
<dbReference type="PANTHER" id="PTHR33562:SF18">
    <property type="entry name" value="BOUDIN-RELATED"/>
    <property type="match status" value="1"/>
</dbReference>
<evidence type="ECO:0000256" key="4">
    <source>
        <dbReference type="ARBA" id="ARBA00022729"/>
    </source>
</evidence>
<accession>A0A6A4IMS1</accession>
<reference evidence="9" key="1">
    <citation type="journal article" date="2021" name="Mol. Ecol. Resour.">
        <title>Apolygus lucorum genome provides insights into omnivorousness and mesophyll feeding.</title>
        <authorList>
            <person name="Liu Y."/>
            <person name="Liu H."/>
            <person name="Wang H."/>
            <person name="Huang T."/>
            <person name="Liu B."/>
            <person name="Yang B."/>
            <person name="Yin L."/>
            <person name="Li B."/>
            <person name="Zhang Y."/>
            <person name="Zhang S."/>
            <person name="Jiang F."/>
            <person name="Zhang X."/>
            <person name="Ren Y."/>
            <person name="Wang B."/>
            <person name="Wang S."/>
            <person name="Lu Y."/>
            <person name="Wu K."/>
            <person name="Fan W."/>
            <person name="Wang G."/>
        </authorList>
    </citation>
    <scope>NUCLEOTIDE SEQUENCE</scope>
    <source>
        <strain evidence="9">12Hb</strain>
    </source>
</reference>
<evidence type="ECO:0008006" key="11">
    <source>
        <dbReference type="Google" id="ProtNLM"/>
    </source>
</evidence>
<evidence type="ECO:0000256" key="5">
    <source>
        <dbReference type="ARBA" id="ARBA00022989"/>
    </source>
</evidence>
<dbReference type="InterPro" id="IPR050975">
    <property type="entry name" value="Sleep_regulator"/>
</dbReference>
<keyword evidence="5" id="KW-1133">Transmembrane helix</keyword>
<keyword evidence="6" id="KW-0472">Membrane</keyword>
<dbReference type="Pfam" id="PF17064">
    <property type="entry name" value="QVR"/>
    <property type="match status" value="1"/>
</dbReference>
<evidence type="ECO:0000256" key="7">
    <source>
        <dbReference type="ARBA" id="ARBA00023180"/>
    </source>
</evidence>
<evidence type="ECO:0000313" key="9">
    <source>
        <dbReference type="EMBL" id="KAF6213766.1"/>
    </source>
</evidence>
<dbReference type="OrthoDB" id="8188641at2759"/>
<evidence type="ECO:0000256" key="2">
    <source>
        <dbReference type="ARBA" id="ARBA00022622"/>
    </source>
</evidence>
<dbReference type="EMBL" id="WIXP02000003">
    <property type="protein sequence ID" value="KAF6213766.1"/>
    <property type="molecule type" value="Genomic_DNA"/>
</dbReference>
<evidence type="ECO:0000256" key="6">
    <source>
        <dbReference type="ARBA" id="ARBA00023136"/>
    </source>
</evidence>
<dbReference type="GO" id="GO:0098552">
    <property type="term" value="C:side of membrane"/>
    <property type="evidence" value="ECO:0007669"/>
    <property type="project" value="UniProtKB-KW"/>
</dbReference>
<dbReference type="GO" id="GO:0032222">
    <property type="term" value="P:regulation of synaptic transmission, cholinergic"/>
    <property type="evidence" value="ECO:0007669"/>
    <property type="project" value="InterPro"/>
</dbReference>
<proteinExistence type="predicted"/>
<sequence>MIIFSRILSFFFSNGLPDVDGEPFVLHISFCPKTAASLFLATVFSNKKKTESILCYQCNSTDLTEPFQCRENMPDDNDLVPLPCTEVYNAQFCIKHTGRFEGGVGTRRYCSSVDMGNYCNYIKQPGDQREYRSCVYTCGSDGCNGASTGLASLALLVASTVGAMALRT</sequence>
<keyword evidence="3" id="KW-0812">Transmembrane</keyword>
<dbReference type="InterPro" id="IPR031424">
    <property type="entry name" value="QVR-like"/>
</dbReference>
<keyword evidence="2" id="KW-0336">GPI-anchor</keyword>
<dbReference type="CDD" id="cd23590">
    <property type="entry name" value="TFP_LU_ECD_Bou"/>
    <property type="match status" value="1"/>
</dbReference>
<keyword evidence="8" id="KW-0449">Lipoprotein</keyword>